<feature type="transmembrane region" description="Helical" evidence="8">
    <location>
        <begin position="167"/>
        <end position="188"/>
    </location>
</feature>
<evidence type="ECO:0000256" key="8">
    <source>
        <dbReference type="SAM" id="Phobius"/>
    </source>
</evidence>
<dbReference type="EMBL" id="JAJNBZ010000005">
    <property type="protein sequence ID" value="MCE5169520.1"/>
    <property type="molecule type" value="Genomic_DNA"/>
</dbReference>
<dbReference type="InterPro" id="IPR037294">
    <property type="entry name" value="ABC_BtuC-like"/>
</dbReference>
<feature type="transmembrane region" description="Helical" evidence="8">
    <location>
        <begin position="82"/>
        <end position="99"/>
    </location>
</feature>
<keyword evidence="10" id="KW-1185">Reference proteome</keyword>
<dbReference type="PANTHER" id="PTHR30472">
    <property type="entry name" value="FERRIC ENTEROBACTIN TRANSPORT SYSTEM PERMEASE PROTEIN"/>
    <property type="match status" value="1"/>
</dbReference>
<dbReference type="SUPFAM" id="SSF81345">
    <property type="entry name" value="ABC transporter involved in vitamin B12 uptake, BtuC"/>
    <property type="match status" value="1"/>
</dbReference>
<dbReference type="Gene3D" id="1.10.3470.10">
    <property type="entry name" value="ABC transporter involved in vitamin B12 uptake, BtuC"/>
    <property type="match status" value="1"/>
</dbReference>
<feature type="transmembrane region" description="Helical" evidence="8">
    <location>
        <begin position="254"/>
        <end position="281"/>
    </location>
</feature>
<keyword evidence="5 8" id="KW-0812">Transmembrane</keyword>
<accession>A0ABS8YBX9</accession>
<protein>
    <submittedName>
        <fullName evidence="9">Iron ABC transporter permease</fullName>
    </submittedName>
</protein>
<dbReference type="Proteomes" id="UP001199916">
    <property type="component" value="Unassembled WGS sequence"/>
</dbReference>
<name>A0ABS8YBX9_9BACL</name>
<sequence length="352" mass="37358">MTIDAKLKAPEAFSEGVQSQDPRKWKRTVTIIATVVLLVAAFLYGLSTGAVSIPVKTIWEVLIHREPSTDDQIIWNFRLPRTLLAMVVGSSLAISGAFMQGVMRNPLADPGIIGVSAGAGLMAVIIMLIFPEMIYLVPAAAFVGAWVAVMITYSLAWKKGASPLRIILAGVAVNALAGAVTSGIMQLYSDRVQAVLPWLSGGLAGVSWYHLQMVLPYFAVALLLSVFGIRHANVLLLGDEAAKLLGHPTEKSRLFLISISTLLAGIAVSVSGLIGFVGLVVPHMVRLIVGNNYAYLLPVSALGGAALVVFADTAARSWFDPLELPVGILLAVVGAPFFLYLLRRGGVFSGRA</sequence>
<keyword evidence="3" id="KW-0813">Transport</keyword>
<dbReference type="InterPro" id="IPR000522">
    <property type="entry name" value="ABC_transptr_permease_BtuC"/>
</dbReference>
<evidence type="ECO:0000256" key="6">
    <source>
        <dbReference type="ARBA" id="ARBA00022989"/>
    </source>
</evidence>
<keyword evidence="6 8" id="KW-1133">Transmembrane helix</keyword>
<feature type="transmembrane region" description="Helical" evidence="8">
    <location>
        <begin position="28"/>
        <end position="46"/>
    </location>
</feature>
<evidence type="ECO:0000256" key="1">
    <source>
        <dbReference type="ARBA" id="ARBA00004651"/>
    </source>
</evidence>
<dbReference type="RefSeq" id="WP_019421877.1">
    <property type="nucleotide sequence ID" value="NZ_JAJNBZ010000005.1"/>
</dbReference>
<gene>
    <name evidence="9" type="ORF">LQV63_09365</name>
</gene>
<comment type="subcellular location">
    <subcellularLocation>
        <location evidence="1">Cell membrane</location>
        <topology evidence="1">Multi-pass membrane protein</topology>
    </subcellularLocation>
</comment>
<feature type="transmembrane region" description="Helical" evidence="8">
    <location>
        <begin position="322"/>
        <end position="342"/>
    </location>
</feature>
<keyword evidence="7 8" id="KW-0472">Membrane</keyword>
<feature type="transmembrane region" description="Helical" evidence="8">
    <location>
        <begin position="208"/>
        <end position="229"/>
    </location>
</feature>
<comment type="caution">
    <text evidence="9">The sequence shown here is derived from an EMBL/GenBank/DDBJ whole genome shotgun (WGS) entry which is preliminary data.</text>
</comment>
<evidence type="ECO:0000256" key="7">
    <source>
        <dbReference type="ARBA" id="ARBA00023136"/>
    </source>
</evidence>
<feature type="transmembrane region" description="Helical" evidence="8">
    <location>
        <begin position="111"/>
        <end position="130"/>
    </location>
</feature>
<keyword evidence="4" id="KW-1003">Cell membrane</keyword>
<evidence type="ECO:0000256" key="4">
    <source>
        <dbReference type="ARBA" id="ARBA00022475"/>
    </source>
</evidence>
<evidence type="ECO:0000313" key="10">
    <source>
        <dbReference type="Proteomes" id="UP001199916"/>
    </source>
</evidence>
<evidence type="ECO:0000256" key="5">
    <source>
        <dbReference type="ARBA" id="ARBA00022692"/>
    </source>
</evidence>
<comment type="similarity">
    <text evidence="2">Belongs to the binding-protein-dependent transport system permease family. FecCD subfamily.</text>
</comment>
<evidence type="ECO:0000256" key="2">
    <source>
        <dbReference type="ARBA" id="ARBA00007935"/>
    </source>
</evidence>
<evidence type="ECO:0000313" key="9">
    <source>
        <dbReference type="EMBL" id="MCE5169520.1"/>
    </source>
</evidence>
<evidence type="ECO:0000256" key="3">
    <source>
        <dbReference type="ARBA" id="ARBA00022448"/>
    </source>
</evidence>
<dbReference type="Pfam" id="PF01032">
    <property type="entry name" value="FecCD"/>
    <property type="match status" value="1"/>
</dbReference>
<proteinExistence type="inferred from homology"/>
<feature type="transmembrane region" description="Helical" evidence="8">
    <location>
        <begin position="293"/>
        <end position="310"/>
    </location>
</feature>
<reference evidence="9 10" key="1">
    <citation type="submission" date="2021-11" db="EMBL/GenBank/DDBJ databases">
        <title>Draft genome sequence of Paenibacillus profundus YoMME, a new Gram-positive bacteria with exoelectrogenic properties.</title>
        <authorList>
            <person name="Hubenova Y."/>
            <person name="Hubenova E."/>
            <person name="Manasiev Y."/>
            <person name="Peykov S."/>
            <person name="Mitov M."/>
        </authorList>
    </citation>
    <scope>NUCLEOTIDE SEQUENCE [LARGE SCALE GENOMIC DNA]</scope>
    <source>
        <strain evidence="9 10">YoMME</strain>
    </source>
</reference>
<dbReference type="CDD" id="cd06550">
    <property type="entry name" value="TM_ABC_iron-siderophores_like"/>
    <property type="match status" value="1"/>
</dbReference>
<feature type="transmembrane region" description="Helical" evidence="8">
    <location>
        <begin position="136"/>
        <end position="155"/>
    </location>
</feature>
<organism evidence="9 10">
    <name type="scientific">Paenibacillus profundus</name>
    <dbReference type="NCBI Taxonomy" id="1173085"/>
    <lineage>
        <taxon>Bacteria</taxon>
        <taxon>Bacillati</taxon>
        <taxon>Bacillota</taxon>
        <taxon>Bacilli</taxon>
        <taxon>Bacillales</taxon>
        <taxon>Paenibacillaceae</taxon>
        <taxon>Paenibacillus</taxon>
    </lineage>
</organism>
<dbReference type="PANTHER" id="PTHR30472:SF68">
    <property type="entry name" value="FERRICHROME TRANSPORT SYSTEM PERMEASE PROTEIN FHUB"/>
    <property type="match status" value="1"/>
</dbReference>